<evidence type="ECO:0000256" key="4">
    <source>
        <dbReference type="RuleBase" id="RU003690"/>
    </source>
</evidence>
<sequence length="440" mass="51455">MPTDPPKEHHEHNPLVFPDNFLWGTATSAHQVEGNNVYSDWWEWELMNQPPEKRSGRAADQYNKFEQDFSLLKDLNQNAHRLSIEWARIESEEGKFNQAEIEHYRKVLKSLKDKNIKVMLTLWHFTIPRWLAKKGGWENSKTVDYFTRYVKEVVPLLDEFVDFWITLNEPGIYTYMGYLIGYWPPQVKNKFRGFRVEWNLAAAHKKTYKLIKSLSTKPVGVANNVQSFHSAHKHSLVEQIAVYFSDIIGNHAFYKLTKGHHDFIGVNYYFHHRINKKNGLLPGVEDVIHQAREVSDLGWEVYPEGLFDVLIDLSDHKPIYVTECGIASTNDDRRTRFLISYLNEVYRAIKAGVNVKGFFYWSFIDNFEWAEGFDPRFGLVEIDYKTQERKVRNSAFVYSEIAKYNNIPHTLLKLLGHTVRVSDVLCNQHEGGPKALCEHI</sequence>
<evidence type="ECO:0000313" key="6">
    <source>
        <dbReference type="Proteomes" id="UP000034492"/>
    </source>
</evidence>
<protein>
    <submittedName>
        <fullName evidence="5">Beta-glucosidase A</fullName>
    </submittedName>
</protein>
<dbReference type="PANTHER" id="PTHR10353">
    <property type="entry name" value="GLYCOSYL HYDROLASE"/>
    <property type="match status" value="1"/>
</dbReference>
<keyword evidence="2" id="KW-0378">Hydrolase</keyword>
<reference evidence="5 6" key="1">
    <citation type="journal article" date="2015" name="Nature">
        <title>rRNA introns, odd ribosomes, and small enigmatic genomes across a large radiation of phyla.</title>
        <authorList>
            <person name="Brown C.T."/>
            <person name="Hug L.A."/>
            <person name="Thomas B.C."/>
            <person name="Sharon I."/>
            <person name="Castelle C.J."/>
            <person name="Singh A."/>
            <person name="Wilkins M.J."/>
            <person name="Williams K.H."/>
            <person name="Banfield J.F."/>
        </authorList>
    </citation>
    <scope>NUCLEOTIDE SEQUENCE [LARGE SCALE GENOMIC DNA]</scope>
</reference>
<organism evidence="5 6">
    <name type="scientific">Candidatus Daviesbacteria bacterium GW2011_GWB1_36_5</name>
    <dbReference type="NCBI Taxonomy" id="1618426"/>
    <lineage>
        <taxon>Bacteria</taxon>
        <taxon>Candidatus Daviesiibacteriota</taxon>
    </lineage>
</organism>
<dbReference type="GO" id="GO:0005975">
    <property type="term" value="P:carbohydrate metabolic process"/>
    <property type="evidence" value="ECO:0007669"/>
    <property type="project" value="InterPro"/>
</dbReference>
<dbReference type="InterPro" id="IPR017853">
    <property type="entry name" value="GH"/>
</dbReference>
<dbReference type="AlphaFoldDB" id="A0A0G0HAF6"/>
<dbReference type="Pfam" id="PF00232">
    <property type="entry name" value="Glyco_hydro_1"/>
    <property type="match status" value="2"/>
</dbReference>
<dbReference type="PRINTS" id="PR00131">
    <property type="entry name" value="GLHYDRLASE1"/>
</dbReference>
<dbReference type="Gene3D" id="3.20.20.80">
    <property type="entry name" value="Glycosidases"/>
    <property type="match status" value="1"/>
</dbReference>
<dbReference type="GO" id="GO:0008422">
    <property type="term" value="F:beta-glucosidase activity"/>
    <property type="evidence" value="ECO:0007669"/>
    <property type="project" value="TreeGrafter"/>
</dbReference>
<evidence type="ECO:0000256" key="2">
    <source>
        <dbReference type="ARBA" id="ARBA00022801"/>
    </source>
</evidence>
<comment type="caution">
    <text evidence="5">The sequence shown here is derived from an EMBL/GenBank/DDBJ whole genome shotgun (WGS) entry which is preliminary data.</text>
</comment>
<dbReference type="SUPFAM" id="SSF51445">
    <property type="entry name" value="(Trans)glycosidases"/>
    <property type="match status" value="1"/>
</dbReference>
<dbReference type="PATRIC" id="fig|1618426.3.peg.641"/>
<dbReference type="Proteomes" id="UP000034492">
    <property type="component" value="Unassembled WGS sequence"/>
</dbReference>
<evidence type="ECO:0000313" key="5">
    <source>
        <dbReference type="EMBL" id="KKQ09079.1"/>
    </source>
</evidence>
<evidence type="ECO:0000256" key="3">
    <source>
        <dbReference type="ARBA" id="ARBA00023295"/>
    </source>
</evidence>
<name>A0A0G0HAF6_9BACT</name>
<proteinExistence type="inferred from homology"/>
<dbReference type="PANTHER" id="PTHR10353:SF209">
    <property type="entry name" value="GALACTOLIPID GALACTOSYLTRANSFERASE SFR2, CHLOROPLASTIC"/>
    <property type="match status" value="1"/>
</dbReference>
<dbReference type="InterPro" id="IPR001360">
    <property type="entry name" value="Glyco_hydro_1"/>
</dbReference>
<accession>A0A0G0HAF6</accession>
<comment type="similarity">
    <text evidence="1 4">Belongs to the glycosyl hydrolase 1 family.</text>
</comment>
<keyword evidence="3" id="KW-0326">Glycosidase</keyword>
<dbReference type="EMBL" id="LBSA01000017">
    <property type="protein sequence ID" value="KKQ09079.1"/>
    <property type="molecule type" value="Genomic_DNA"/>
</dbReference>
<gene>
    <name evidence="5" type="ORF">US19_C0017G0024</name>
</gene>
<evidence type="ECO:0000256" key="1">
    <source>
        <dbReference type="ARBA" id="ARBA00010838"/>
    </source>
</evidence>